<comment type="caution">
    <text evidence="1">The sequence shown here is derived from an EMBL/GenBank/DDBJ whole genome shotgun (WGS) entry which is preliminary data.</text>
</comment>
<evidence type="ECO:0000313" key="2">
    <source>
        <dbReference type="Proteomes" id="UP000283530"/>
    </source>
</evidence>
<organism evidence="1 2">
    <name type="scientific">Cinnamomum micranthum f. kanehirae</name>
    <dbReference type="NCBI Taxonomy" id="337451"/>
    <lineage>
        <taxon>Eukaryota</taxon>
        <taxon>Viridiplantae</taxon>
        <taxon>Streptophyta</taxon>
        <taxon>Embryophyta</taxon>
        <taxon>Tracheophyta</taxon>
        <taxon>Spermatophyta</taxon>
        <taxon>Magnoliopsida</taxon>
        <taxon>Magnoliidae</taxon>
        <taxon>Laurales</taxon>
        <taxon>Lauraceae</taxon>
        <taxon>Cinnamomum</taxon>
    </lineage>
</organism>
<dbReference type="PANTHER" id="PTHR34287">
    <property type="entry name" value="OS06G0551500 PROTEIN-RELATED"/>
    <property type="match status" value="1"/>
</dbReference>
<dbReference type="Proteomes" id="UP000283530">
    <property type="component" value="Unassembled WGS sequence"/>
</dbReference>
<keyword evidence="2" id="KW-1185">Reference proteome</keyword>
<proteinExistence type="predicted"/>
<dbReference type="EMBL" id="QPKB01000012">
    <property type="protein sequence ID" value="RWR96308.1"/>
    <property type="molecule type" value="Genomic_DNA"/>
</dbReference>
<protein>
    <submittedName>
        <fullName evidence="1">Uncharacterized protein</fullName>
    </submittedName>
</protein>
<accession>A0A3S3P968</accession>
<reference evidence="1 2" key="1">
    <citation type="journal article" date="2019" name="Nat. Plants">
        <title>Stout camphor tree genome fills gaps in understanding of flowering plant genome evolution.</title>
        <authorList>
            <person name="Chaw S.M."/>
            <person name="Liu Y.C."/>
            <person name="Wu Y.W."/>
            <person name="Wang H.Y."/>
            <person name="Lin C.I."/>
            <person name="Wu C.S."/>
            <person name="Ke H.M."/>
            <person name="Chang L.Y."/>
            <person name="Hsu C.Y."/>
            <person name="Yang H.T."/>
            <person name="Sudianto E."/>
            <person name="Hsu M.H."/>
            <person name="Wu K.P."/>
            <person name="Wang L.N."/>
            <person name="Leebens-Mack J.H."/>
            <person name="Tsai I.J."/>
        </authorList>
    </citation>
    <scope>NUCLEOTIDE SEQUENCE [LARGE SCALE GENOMIC DNA]</scope>
    <source>
        <strain evidence="2">cv. Chaw 1501</strain>
        <tissue evidence="1">Young leaves</tissue>
    </source>
</reference>
<sequence>MSISPNPSPSLSQKSPAKVQFVPKTVSDRLLGKFSDQWEFDFDYEQSRLWSPPVRRSVFLSSPGNICTDEEMLGKLKKATEARHRRRSSRFHVFWCS</sequence>
<dbReference type="PANTHER" id="PTHR34287:SF2">
    <property type="match status" value="1"/>
</dbReference>
<name>A0A3S3P968_9MAGN</name>
<dbReference type="AlphaFoldDB" id="A0A3S3P968"/>
<dbReference type="OrthoDB" id="686565at2759"/>
<gene>
    <name evidence="1" type="ORF">CKAN_02569000</name>
</gene>
<evidence type="ECO:0000313" key="1">
    <source>
        <dbReference type="EMBL" id="RWR96308.1"/>
    </source>
</evidence>